<evidence type="ECO:0000256" key="2">
    <source>
        <dbReference type="ARBA" id="ARBA00022801"/>
    </source>
</evidence>
<evidence type="ECO:0000256" key="4">
    <source>
        <dbReference type="ARBA" id="ARBA00022840"/>
    </source>
</evidence>
<dbReference type="CDD" id="cd17989">
    <property type="entry name" value="DEXHc_HrpA"/>
    <property type="match status" value="1"/>
</dbReference>
<dbReference type="Pfam" id="PF21010">
    <property type="entry name" value="HA2_C"/>
    <property type="match status" value="1"/>
</dbReference>
<dbReference type="InterPro" id="IPR024590">
    <property type="entry name" value="HrpA_C"/>
</dbReference>
<dbReference type="InterPro" id="IPR003593">
    <property type="entry name" value="AAA+_ATPase"/>
</dbReference>
<keyword evidence="2" id="KW-0378">Hydrolase</keyword>
<dbReference type="FunFam" id="3.40.50.300:FF:000575">
    <property type="entry name" value="ATP-dependent helicase hrpA"/>
    <property type="match status" value="1"/>
</dbReference>
<dbReference type="InterPro" id="IPR011545">
    <property type="entry name" value="DEAD/DEAH_box_helicase_dom"/>
</dbReference>
<dbReference type="InterPro" id="IPR010222">
    <property type="entry name" value="RNA_helicase_HrpA"/>
</dbReference>
<gene>
    <name evidence="7" type="primary">hrpA</name>
    <name evidence="7" type="ORF">GCM10025791_11630</name>
</gene>
<dbReference type="InterPro" id="IPR007502">
    <property type="entry name" value="Helicase-assoc_dom"/>
</dbReference>
<dbReference type="NCBIfam" id="NF008348">
    <property type="entry name" value="PRK11131.1"/>
    <property type="match status" value="1"/>
</dbReference>
<keyword evidence="4" id="KW-0067">ATP-binding</keyword>
<dbReference type="SUPFAM" id="SSF52540">
    <property type="entry name" value="P-loop containing nucleoside triphosphate hydrolases"/>
    <property type="match status" value="1"/>
</dbReference>
<evidence type="ECO:0000259" key="5">
    <source>
        <dbReference type="PROSITE" id="PS51192"/>
    </source>
</evidence>
<dbReference type="InterPro" id="IPR011709">
    <property type="entry name" value="DEAD-box_helicase_OB_fold"/>
</dbReference>
<dbReference type="SMART" id="SM00382">
    <property type="entry name" value="AAA"/>
    <property type="match status" value="1"/>
</dbReference>
<feature type="domain" description="Helicase C-terminal" evidence="6">
    <location>
        <begin position="267"/>
        <end position="439"/>
    </location>
</feature>
<dbReference type="CDD" id="cd18791">
    <property type="entry name" value="SF2_C_RHA"/>
    <property type="match status" value="1"/>
</dbReference>
<dbReference type="InterPro" id="IPR001650">
    <property type="entry name" value="Helicase_C-like"/>
</dbReference>
<dbReference type="Gene3D" id="3.40.50.300">
    <property type="entry name" value="P-loop containing nucleotide triphosphate hydrolases"/>
    <property type="match status" value="2"/>
</dbReference>
<dbReference type="Proteomes" id="UP001409585">
    <property type="component" value="Unassembled WGS sequence"/>
</dbReference>
<keyword evidence="1" id="KW-0547">Nucleotide-binding</keyword>
<dbReference type="GO" id="GO:0005524">
    <property type="term" value="F:ATP binding"/>
    <property type="evidence" value="ECO:0007669"/>
    <property type="project" value="UniProtKB-KW"/>
</dbReference>
<dbReference type="RefSeq" id="WP_345418475.1">
    <property type="nucleotide sequence ID" value="NZ_AP031496.1"/>
</dbReference>
<dbReference type="GO" id="GO:0003723">
    <property type="term" value="F:RNA binding"/>
    <property type="evidence" value="ECO:0007669"/>
    <property type="project" value="TreeGrafter"/>
</dbReference>
<accession>A0AAV3U078</accession>
<evidence type="ECO:0000259" key="6">
    <source>
        <dbReference type="PROSITE" id="PS51194"/>
    </source>
</evidence>
<dbReference type="Gene3D" id="1.20.120.1080">
    <property type="match status" value="1"/>
</dbReference>
<dbReference type="SMART" id="SM00847">
    <property type="entry name" value="HA2"/>
    <property type="match status" value="1"/>
</dbReference>
<evidence type="ECO:0000313" key="8">
    <source>
        <dbReference type="Proteomes" id="UP001409585"/>
    </source>
</evidence>
<dbReference type="Pfam" id="PF00270">
    <property type="entry name" value="DEAD"/>
    <property type="match status" value="1"/>
</dbReference>
<protein>
    <submittedName>
        <fullName evidence="7">ATP-dependent RNA helicase HrpA</fullName>
    </submittedName>
</protein>
<dbReference type="PANTHER" id="PTHR18934">
    <property type="entry name" value="ATP-DEPENDENT RNA HELICASE"/>
    <property type="match status" value="1"/>
</dbReference>
<dbReference type="Pfam" id="PF07717">
    <property type="entry name" value="OB_NTP_bind"/>
    <property type="match status" value="1"/>
</dbReference>
<dbReference type="Pfam" id="PF11898">
    <property type="entry name" value="DUF3418"/>
    <property type="match status" value="1"/>
</dbReference>
<sequence>MQDGIFNFDQTLGHHRPRLVRLAKDIKRRQKANKSTDKLVAKLAQQVQASQALVQQKAQARPAITYPEQLPISERREDIAKAIAEHQVVVLAGETGSGKTTQLPKICLELGRGIEGVIGHTQPRRLAASTVASRIAEELGVNLGDEVGYQVRFSDQSTEQSYIKLMTDGILLAEIQQDPMLYRYDTLIIDEAHERSLNIDFLLGYLKTLLPKRPDLKLIITSATIDLERFSKHFNDAPIIEVSGRTYPVEVRYQPMAAQQEDTYQAILEAIETLLHEERKSGTTGGDFLVFLSGEREIREAALLLRKAQLPHLDVLPLYARLSLKDQSRVFANHKGRRIVLATNVAETSVTVPGIRYVIDPGFARISRYSYRTKIQRLPIEPVSQASANQRKGRCGRVSAGICVRLYSEEDFLSRPEFTDAEILRTNLASVILQMLQLRLGDIRRFPFIDAPDNRLINDGFNLLQQLKAVDAHAKITGVGKQLGTLPVDPRMGAIILAAAEHNSLQEALVIVSALAVQDPRERPADKQQASDEKHRRFWHEQSDYLAYLSLWQHYEQLRQDLSQNQFRKQCQKEFLSFLKLREWRDIHRQLTLACQHLKLKLNKEEASYEAIHKPLLVGLLDYVGNKTSDGDYLGTRNRKFNIFPGSSQFKKRPQWLVASELLETSKLYAHGIAKVEPEWILAASLHLVKRSYSEPHYDAKRGQVMAYERITLFGLTLVEKQRVNYSPINPQESRTVFIRQALVEGGYATINRSRQRRGAGTRTVGEFFRSNQQLVQEVLELEAKSRRRDILVDDDVLFDFYDQRVGDEVASLASFEKWRSTAEQAEPNLLYIDRELLMRHAEFDAGQAQFPDIVSWGGMEFPLTYHFEPGSAEDGVSVHVPVGLLHQVPEFLLQWLVPGLLREKCTALVKGLPKRWRKQFAPVPMYVDKALAAMAIENKPLIEELNRQLYRINNVSIPSEAWDEVVLDDYYKMNIKVDDDRGKLIEQSRDLSELKAKYRENVQQTLQAAGQSQEVSGITQWDFGALAKTQQLKRKGLSIKAFPALVDEGDSVALKMHDNPQEAEALSLKGQVRLAMIAEREKVKYLRKELLKGKDLGLTLTNLGKRDAVADDIIAAAIKQVVFAGAVLREQTEFQQALSQKGSEIVPRANAIADILAGVLAHVVAIKKAMKTSKNALAIARAAEDIGQQLDNLLYPGFLFDTDFEQLQQFPRYLQAIQVRLEKVAQSLQRDKLHIAELAEHWQKFVDLKAQKGDIWCQNNELLQRYRWMIEELRVSLFAQTLGTRSPVSSKRLRALWDELYSSM</sequence>
<name>A0AAV3U078_9ALTE</name>
<dbReference type="EMBL" id="BAABLX010000007">
    <property type="protein sequence ID" value="GAA4935725.1"/>
    <property type="molecule type" value="Genomic_DNA"/>
</dbReference>
<dbReference type="PANTHER" id="PTHR18934:SF99">
    <property type="entry name" value="ATP-DEPENDENT RNA HELICASE DHX37-RELATED"/>
    <property type="match status" value="1"/>
</dbReference>
<dbReference type="PROSITE" id="PS51194">
    <property type="entry name" value="HELICASE_CTER"/>
    <property type="match status" value="1"/>
</dbReference>
<evidence type="ECO:0000256" key="1">
    <source>
        <dbReference type="ARBA" id="ARBA00022741"/>
    </source>
</evidence>
<keyword evidence="3 7" id="KW-0347">Helicase</keyword>
<dbReference type="PROSITE" id="PS51192">
    <property type="entry name" value="HELICASE_ATP_BIND_1"/>
    <property type="match status" value="1"/>
</dbReference>
<comment type="caution">
    <text evidence="7">The sequence shown here is derived from an EMBL/GenBank/DDBJ whole genome shotgun (WGS) entry which is preliminary data.</text>
</comment>
<evidence type="ECO:0000313" key="7">
    <source>
        <dbReference type="EMBL" id="GAA4935725.1"/>
    </source>
</evidence>
<dbReference type="NCBIfam" id="TIGR01967">
    <property type="entry name" value="DEAH_box_HrpA"/>
    <property type="match status" value="1"/>
</dbReference>
<dbReference type="InterPro" id="IPR027417">
    <property type="entry name" value="P-loop_NTPase"/>
</dbReference>
<dbReference type="GO" id="GO:0003724">
    <property type="term" value="F:RNA helicase activity"/>
    <property type="evidence" value="ECO:0007669"/>
    <property type="project" value="InterPro"/>
</dbReference>
<proteinExistence type="predicted"/>
<dbReference type="InterPro" id="IPR014001">
    <property type="entry name" value="Helicase_ATP-bd"/>
</dbReference>
<feature type="domain" description="Helicase ATP-binding" evidence="5">
    <location>
        <begin position="80"/>
        <end position="243"/>
    </location>
</feature>
<dbReference type="SMART" id="SM00490">
    <property type="entry name" value="HELICc"/>
    <property type="match status" value="1"/>
</dbReference>
<keyword evidence="8" id="KW-1185">Reference proteome</keyword>
<reference evidence="8" key="1">
    <citation type="journal article" date="2019" name="Int. J. Syst. Evol. Microbiol.">
        <title>The Global Catalogue of Microorganisms (GCM) 10K type strain sequencing project: providing services to taxonomists for standard genome sequencing and annotation.</title>
        <authorList>
            <consortium name="The Broad Institute Genomics Platform"/>
            <consortium name="The Broad Institute Genome Sequencing Center for Infectious Disease"/>
            <person name="Wu L."/>
            <person name="Ma J."/>
        </authorList>
    </citation>
    <scope>NUCLEOTIDE SEQUENCE [LARGE SCALE GENOMIC DNA]</scope>
    <source>
        <strain evidence="8">JCM 19134</strain>
    </source>
</reference>
<dbReference type="GO" id="GO:0016787">
    <property type="term" value="F:hydrolase activity"/>
    <property type="evidence" value="ECO:0007669"/>
    <property type="project" value="UniProtKB-KW"/>
</dbReference>
<dbReference type="FunFam" id="1.20.120.1080:FF:000005">
    <property type="entry name" value="ATP-dependent helicase HrpA"/>
    <property type="match status" value="1"/>
</dbReference>
<organism evidence="7 8">
    <name type="scientific">Halioxenophilus aromaticivorans</name>
    <dbReference type="NCBI Taxonomy" id="1306992"/>
    <lineage>
        <taxon>Bacteria</taxon>
        <taxon>Pseudomonadati</taxon>
        <taxon>Pseudomonadota</taxon>
        <taxon>Gammaproteobacteria</taxon>
        <taxon>Alteromonadales</taxon>
        <taxon>Alteromonadaceae</taxon>
        <taxon>Halioxenophilus</taxon>
    </lineage>
</organism>
<evidence type="ECO:0000256" key="3">
    <source>
        <dbReference type="ARBA" id="ARBA00022806"/>
    </source>
</evidence>
<dbReference type="SMART" id="SM00487">
    <property type="entry name" value="DEXDc"/>
    <property type="match status" value="1"/>
</dbReference>
<dbReference type="Pfam" id="PF00271">
    <property type="entry name" value="Helicase_C"/>
    <property type="match status" value="1"/>
</dbReference>